<dbReference type="GO" id="GO:0008237">
    <property type="term" value="F:metallopeptidase activity"/>
    <property type="evidence" value="ECO:0007669"/>
    <property type="project" value="UniProtKB-KW"/>
</dbReference>
<dbReference type="GO" id="GO:0006508">
    <property type="term" value="P:proteolysis"/>
    <property type="evidence" value="ECO:0007669"/>
    <property type="project" value="UniProtKB-KW"/>
</dbReference>
<name>A0A9X0YHA5_9FLAO</name>
<evidence type="ECO:0000313" key="8">
    <source>
        <dbReference type="EMBL" id="MBP1838165.1"/>
    </source>
</evidence>
<evidence type="ECO:0000256" key="3">
    <source>
        <dbReference type="ARBA" id="ARBA00022801"/>
    </source>
</evidence>
<keyword evidence="4" id="KW-0862">Zinc</keyword>
<feature type="domain" description="Peptidase M16 N-terminal" evidence="6">
    <location>
        <begin position="37"/>
        <end position="154"/>
    </location>
</feature>
<dbReference type="PANTHER" id="PTHR43690">
    <property type="entry name" value="NARDILYSIN"/>
    <property type="match status" value="1"/>
</dbReference>
<protein>
    <submittedName>
        <fullName evidence="8">Zn-dependent peptidase</fullName>
    </submittedName>
</protein>
<dbReference type="InterPro" id="IPR007863">
    <property type="entry name" value="Peptidase_M16_C"/>
</dbReference>
<proteinExistence type="inferred from homology"/>
<dbReference type="PANTHER" id="PTHR43690:SF35">
    <property type="entry name" value="NON-CATALYTIC MEMBER OF PEPTIDASE SUBFAMILY M16B-RELATED"/>
    <property type="match status" value="1"/>
</dbReference>
<comment type="similarity">
    <text evidence="1">Belongs to the peptidase M16 family.</text>
</comment>
<dbReference type="GO" id="GO:0046872">
    <property type="term" value="F:metal ion binding"/>
    <property type="evidence" value="ECO:0007669"/>
    <property type="project" value="InterPro"/>
</dbReference>
<keyword evidence="5" id="KW-0482">Metalloprotease</keyword>
<dbReference type="EMBL" id="JAGGJQ010000001">
    <property type="protein sequence ID" value="MBP1838165.1"/>
    <property type="molecule type" value="Genomic_DNA"/>
</dbReference>
<sequence length="438" mass="50857">MKQILRIVMFCIPMVIWSQNMDNVHLEEYDLANGLHVILHKDVNEPNVIIGTKYHVGSKNEVEDRTGYAHFYEHLLFHGTKNIPQGELENIIFNAGGYCNAYTNYDVTYYYQLLPAHEFKLGLWVESERMMHPVITQEGIDREREIVKEERRMRYDNKPLGNSYFDLMSELFTYTAYGHNMIGSMEDLNKASKTDFDAFFKRFYVPNNACLVVSGNINIEDTKKWIDLYFKDIPEGKKIKRPKNFEKPSNVKQHTDKYIKGLKDESIIVGYPIMSQSNSDAPVMQIITSILSGNSDYSYFEKNLIPEQDTIIKRVNATADFWENVGTLSINATVASKDSEPYLLQKIDSQLELLKTKPVNPLVLQEVKKQFVSAYVDYFYHAETFADKVTNYYHLYKNTSDIKALLSDFEGVTSDDIQRVAKTYFDKNKRIVIAYHPE</sequence>
<dbReference type="Gene3D" id="3.30.830.10">
    <property type="entry name" value="Metalloenzyme, LuxS/M16 peptidase-like"/>
    <property type="match status" value="2"/>
</dbReference>
<keyword evidence="2" id="KW-0645">Protease</keyword>
<keyword evidence="11" id="KW-1185">Reference proteome</keyword>
<dbReference type="InterPro" id="IPR050626">
    <property type="entry name" value="Peptidase_M16"/>
</dbReference>
<dbReference type="EMBL" id="JAUSUU010000002">
    <property type="protein sequence ID" value="MDQ0334300.1"/>
    <property type="molecule type" value="Genomic_DNA"/>
</dbReference>
<dbReference type="InterPro" id="IPR011249">
    <property type="entry name" value="Metalloenz_LuxS/M16"/>
</dbReference>
<organism evidence="8 10">
    <name type="scientific">Formosa algae</name>
    <dbReference type="NCBI Taxonomy" id="225843"/>
    <lineage>
        <taxon>Bacteria</taxon>
        <taxon>Pseudomonadati</taxon>
        <taxon>Bacteroidota</taxon>
        <taxon>Flavobacteriia</taxon>
        <taxon>Flavobacteriales</taxon>
        <taxon>Flavobacteriaceae</taxon>
        <taxon>Formosa</taxon>
    </lineage>
</organism>
<dbReference type="Proteomes" id="UP001231587">
    <property type="component" value="Unassembled WGS sequence"/>
</dbReference>
<dbReference type="OrthoDB" id="9811314at2"/>
<evidence type="ECO:0000313" key="11">
    <source>
        <dbReference type="Proteomes" id="UP001231587"/>
    </source>
</evidence>
<dbReference type="InterPro" id="IPR011765">
    <property type="entry name" value="Pept_M16_N"/>
</dbReference>
<dbReference type="Proteomes" id="UP001138672">
    <property type="component" value="Unassembled WGS sequence"/>
</dbReference>
<feature type="domain" description="Peptidase M16 C-terminal" evidence="7">
    <location>
        <begin position="192"/>
        <end position="370"/>
    </location>
</feature>
<evidence type="ECO:0000259" key="7">
    <source>
        <dbReference type="Pfam" id="PF05193"/>
    </source>
</evidence>
<comment type="caution">
    <text evidence="8">The sequence shown here is derived from an EMBL/GenBank/DDBJ whole genome shotgun (WGS) entry which is preliminary data.</text>
</comment>
<gene>
    <name evidence="8" type="ORF">J2Z56_000061</name>
    <name evidence="9" type="ORF">J2Z57_000727</name>
</gene>
<accession>A0A9X0YHA5</accession>
<evidence type="ECO:0000259" key="6">
    <source>
        <dbReference type="Pfam" id="PF00675"/>
    </source>
</evidence>
<evidence type="ECO:0000256" key="1">
    <source>
        <dbReference type="ARBA" id="ARBA00007261"/>
    </source>
</evidence>
<evidence type="ECO:0000256" key="4">
    <source>
        <dbReference type="ARBA" id="ARBA00022833"/>
    </source>
</evidence>
<dbReference type="AlphaFoldDB" id="A0A9X0YHA5"/>
<dbReference type="SUPFAM" id="SSF63411">
    <property type="entry name" value="LuxS/MPP-like metallohydrolase"/>
    <property type="match status" value="2"/>
</dbReference>
<keyword evidence="3" id="KW-0378">Hydrolase</keyword>
<evidence type="ECO:0000313" key="9">
    <source>
        <dbReference type="EMBL" id="MDQ0334300.1"/>
    </source>
</evidence>
<dbReference type="RefSeq" id="WP_083495632.1">
    <property type="nucleotide sequence ID" value="NZ_JAGGJQ010000001.1"/>
</dbReference>
<evidence type="ECO:0000256" key="5">
    <source>
        <dbReference type="ARBA" id="ARBA00023049"/>
    </source>
</evidence>
<evidence type="ECO:0000313" key="10">
    <source>
        <dbReference type="Proteomes" id="UP001138672"/>
    </source>
</evidence>
<evidence type="ECO:0000256" key="2">
    <source>
        <dbReference type="ARBA" id="ARBA00022670"/>
    </source>
</evidence>
<reference evidence="8" key="1">
    <citation type="submission" date="2021-03" db="EMBL/GenBank/DDBJ databases">
        <title>Genomic Encyclopedia of Type Strains, Phase IV (KMG-IV): sequencing the most valuable type-strain genomes for metagenomic binning, comparative biology and taxonomic classification.</title>
        <authorList>
            <person name="Goeker M."/>
        </authorList>
    </citation>
    <scope>NUCLEOTIDE SEQUENCE</scope>
    <source>
        <strain evidence="8">DSM 15523</strain>
        <strain evidence="9 11">DSM 16476</strain>
    </source>
</reference>
<dbReference type="Pfam" id="PF00675">
    <property type="entry name" value="Peptidase_M16"/>
    <property type="match status" value="1"/>
</dbReference>
<dbReference type="Pfam" id="PF05193">
    <property type="entry name" value="Peptidase_M16_C"/>
    <property type="match status" value="1"/>
</dbReference>